<dbReference type="FunFam" id="3.30.63.10:FF:000002">
    <property type="entry name" value="Guanylate kinase 1"/>
    <property type="match status" value="1"/>
</dbReference>
<gene>
    <name evidence="8" type="ORF">CAOG_001229</name>
</gene>
<dbReference type="Pfam" id="PF00018">
    <property type="entry name" value="SH3_1"/>
    <property type="match status" value="1"/>
</dbReference>
<comment type="similarity">
    <text evidence="1">Belongs to the MAGUK family.</text>
</comment>
<dbReference type="PROSITE" id="PS50052">
    <property type="entry name" value="GUANYLATE_KINASE_2"/>
    <property type="match status" value="1"/>
</dbReference>
<dbReference type="SMART" id="SM00228">
    <property type="entry name" value="PDZ"/>
    <property type="match status" value="1"/>
</dbReference>
<dbReference type="PhylomeDB" id="A0A0D2WJY8"/>
<dbReference type="InterPro" id="IPR050716">
    <property type="entry name" value="MAGUK"/>
</dbReference>
<dbReference type="InterPro" id="IPR036028">
    <property type="entry name" value="SH3-like_dom_sf"/>
</dbReference>
<dbReference type="InterPro" id="IPR008144">
    <property type="entry name" value="Guanylate_kin-like_dom"/>
</dbReference>
<evidence type="ECO:0000256" key="4">
    <source>
        <dbReference type="SAM" id="MobiDB-lite"/>
    </source>
</evidence>
<feature type="domain" description="Guanylate kinase-like" evidence="6">
    <location>
        <begin position="461"/>
        <end position="635"/>
    </location>
</feature>
<evidence type="ECO:0000256" key="3">
    <source>
        <dbReference type="PROSITE-ProRule" id="PRU00192"/>
    </source>
</evidence>
<dbReference type="InterPro" id="IPR027417">
    <property type="entry name" value="P-loop_NTPase"/>
</dbReference>
<dbReference type="InParanoid" id="A0A0D2WJY8"/>
<reference evidence="9" key="1">
    <citation type="submission" date="2011-02" db="EMBL/GenBank/DDBJ databases">
        <title>The Genome Sequence of Capsaspora owczarzaki ATCC 30864.</title>
        <authorList>
            <person name="Russ C."/>
            <person name="Cuomo C."/>
            <person name="Burger G."/>
            <person name="Gray M.W."/>
            <person name="Holland P.W.H."/>
            <person name="King N."/>
            <person name="Lang F.B.F."/>
            <person name="Roger A.J."/>
            <person name="Ruiz-Trillo I."/>
            <person name="Young S.K."/>
            <person name="Zeng Q."/>
            <person name="Gargeya S."/>
            <person name="Alvarado L."/>
            <person name="Berlin A."/>
            <person name="Chapman S.B."/>
            <person name="Chen Z."/>
            <person name="Freedman E."/>
            <person name="Gellesch M."/>
            <person name="Goldberg J."/>
            <person name="Griggs A."/>
            <person name="Gujja S."/>
            <person name="Heilman E."/>
            <person name="Heiman D."/>
            <person name="Howarth C."/>
            <person name="Mehta T."/>
            <person name="Neiman D."/>
            <person name="Pearson M."/>
            <person name="Roberts A."/>
            <person name="Saif S."/>
            <person name="Shea T."/>
            <person name="Shenoy N."/>
            <person name="Sisk P."/>
            <person name="Stolte C."/>
            <person name="Sykes S."/>
            <person name="White J."/>
            <person name="Yandava C."/>
            <person name="Haas B."/>
            <person name="Nusbaum C."/>
            <person name="Birren B."/>
        </authorList>
    </citation>
    <scope>NUCLEOTIDE SEQUENCE</scope>
    <source>
        <strain evidence="9">ATCC 30864</strain>
    </source>
</reference>
<dbReference type="PANTHER" id="PTHR23122">
    <property type="entry name" value="MEMBRANE-ASSOCIATED GUANYLATE KINASE MAGUK"/>
    <property type="match status" value="1"/>
</dbReference>
<dbReference type="Gene3D" id="2.30.42.10">
    <property type="match status" value="1"/>
</dbReference>
<dbReference type="PROSITE" id="PS50002">
    <property type="entry name" value="SH3"/>
    <property type="match status" value="1"/>
</dbReference>
<feature type="region of interest" description="Disordered" evidence="4">
    <location>
        <begin position="414"/>
        <end position="441"/>
    </location>
</feature>
<feature type="domain" description="SH3" evidence="5">
    <location>
        <begin position="300"/>
        <end position="366"/>
    </location>
</feature>
<evidence type="ECO:0000259" key="7">
    <source>
        <dbReference type="PROSITE" id="PS50106"/>
    </source>
</evidence>
<feature type="region of interest" description="Disordered" evidence="4">
    <location>
        <begin position="54"/>
        <end position="94"/>
    </location>
</feature>
<keyword evidence="9" id="KW-1185">Reference proteome</keyword>
<dbReference type="Gene3D" id="2.30.30.40">
    <property type="entry name" value="SH3 Domains"/>
    <property type="match status" value="1"/>
</dbReference>
<dbReference type="SUPFAM" id="SSF50044">
    <property type="entry name" value="SH3-domain"/>
    <property type="match status" value="1"/>
</dbReference>
<dbReference type="RefSeq" id="XP_004349749.1">
    <property type="nucleotide sequence ID" value="XM_004349699.2"/>
</dbReference>
<feature type="compositionally biased region" description="Basic residues" evidence="4">
    <location>
        <begin position="361"/>
        <end position="372"/>
    </location>
</feature>
<dbReference type="SUPFAM" id="SSF50156">
    <property type="entry name" value="PDZ domain-like"/>
    <property type="match status" value="1"/>
</dbReference>
<dbReference type="EMBL" id="KE346361">
    <property type="protein sequence ID" value="KJE89808.1"/>
    <property type="molecule type" value="Genomic_DNA"/>
</dbReference>
<evidence type="ECO:0000256" key="1">
    <source>
        <dbReference type="ARBA" id="ARBA00007014"/>
    </source>
</evidence>
<dbReference type="PROSITE" id="PS00856">
    <property type="entry name" value="GUANYLATE_KINASE_1"/>
    <property type="match status" value="1"/>
</dbReference>
<dbReference type="InterPro" id="IPR001452">
    <property type="entry name" value="SH3_domain"/>
</dbReference>
<dbReference type="InterPro" id="IPR036034">
    <property type="entry name" value="PDZ_sf"/>
</dbReference>
<dbReference type="Gene3D" id="3.40.50.300">
    <property type="entry name" value="P-loop containing nucleotide triphosphate hydrolases"/>
    <property type="match status" value="1"/>
</dbReference>
<name>A0A0D2WJY8_CAPO3</name>
<dbReference type="InterPro" id="IPR020590">
    <property type="entry name" value="Guanylate_kinase_CS"/>
</dbReference>
<evidence type="ECO:0000256" key="2">
    <source>
        <dbReference type="ARBA" id="ARBA00022443"/>
    </source>
</evidence>
<dbReference type="eggNOG" id="KOG0708">
    <property type="taxonomic scope" value="Eukaryota"/>
</dbReference>
<organism evidence="8 9">
    <name type="scientific">Capsaspora owczarzaki (strain ATCC 30864)</name>
    <dbReference type="NCBI Taxonomy" id="595528"/>
    <lineage>
        <taxon>Eukaryota</taxon>
        <taxon>Filasterea</taxon>
        <taxon>Capsaspora</taxon>
    </lineage>
</organism>
<dbReference type="Pfam" id="PF00625">
    <property type="entry name" value="Guanylate_kin"/>
    <property type="match status" value="1"/>
</dbReference>
<dbReference type="Pfam" id="PF00595">
    <property type="entry name" value="PDZ"/>
    <property type="match status" value="1"/>
</dbReference>
<proteinExistence type="inferred from homology"/>
<feature type="compositionally biased region" description="Low complexity" evidence="4">
    <location>
        <begin position="62"/>
        <end position="94"/>
    </location>
</feature>
<evidence type="ECO:0000313" key="8">
    <source>
        <dbReference type="EMBL" id="KJE89808.1"/>
    </source>
</evidence>
<dbReference type="SMART" id="SM00326">
    <property type="entry name" value="SH3"/>
    <property type="match status" value="1"/>
</dbReference>
<evidence type="ECO:0000259" key="6">
    <source>
        <dbReference type="PROSITE" id="PS50052"/>
    </source>
</evidence>
<dbReference type="CDD" id="cd00071">
    <property type="entry name" value="GMPK"/>
    <property type="match status" value="1"/>
</dbReference>
<evidence type="ECO:0000259" key="5">
    <source>
        <dbReference type="PROSITE" id="PS50002"/>
    </source>
</evidence>
<dbReference type="SMART" id="SM00072">
    <property type="entry name" value="GuKc"/>
    <property type="match status" value="1"/>
</dbReference>
<feature type="domain" description="PDZ" evidence="7">
    <location>
        <begin position="153"/>
        <end position="235"/>
    </location>
</feature>
<protein>
    <submittedName>
        <fullName evidence="8">Postsynaptic density protein</fullName>
    </submittedName>
</protein>
<dbReference type="AlphaFoldDB" id="A0A0D2WJY8"/>
<dbReference type="InterPro" id="IPR001478">
    <property type="entry name" value="PDZ"/>
</dbReference>
<accession>A0A0D2WJY8</accession>
<keyword evidence="2 3" id="KW-0728">SH3 domain</keyword>
<dbReference type="OrthoDB" id="78824at2759"/>
<evidence type="ECO:0000313" key="9">
    <source>
        <dbReference type="Proteomes" id="UP000008743"/>
    </source>
</evidence>
<sequence>MPTAAESNTAQTKQLQQVVAALKDKADPASLNALKDILGVSSSTLFHRINDAGDNLTKATKPSSDTTPADSAASTPAASPAPSKQATTAAAPASPAPKQSAAAVAAVAAAPVVDKTPASPAPAPAAAAPAAAAAVASPTPSAAGAAAAEPTREIVLVKGSTGLGFNIVGGSEQRANIYVSKILSGGVADRDGRLRRGDEILKVNDTVVLSMSHEGAASVLKQSSGEVRLSVRFNPTFEKYLQTLDENASKKLSVGTLAAAAPGAAAAASEQSNTAPSTPAKTSISSAGAAASPLVTSGGPKSFHVRALFEFIPDPKECPGKALSFKPGDILFVSNANDDEWWEARMEADQAQVGLIPSRARHERRERGKSKNVKFDGPLSSTLTPAEEAEIAAKFHGKDKDGRGSMRMVKKLSIFGKKSRGEDSPAASRSGSTDATKDNSKFPAVPTYEIVTLDSSTTDFKRPLVILGPVKDLIYERLLQEEPDLYAPCVPHTTRPPRPDEENGREYFFVTREQMEKDMKEEKFMEAGQFKQNLYGTSIDAVRTVIQQKKHCIVDVSASAVETLRANKLKPVVIFLKVTSADSIIKLNPSMPVETATKVFDTAQKLEATSRQHFTDVVKADVLDEAVAAVRQAVTKSSATKTWVAANRPLP</sequence>
<dbReference type="Proteomes" id="UP000008743">
    <property type="component" value="Unassembled WGS sequence"/>
</dbReference>
<dbReference type="STRING" id="595528.A0A0D2WJY8"/>
<dbReference type="PROSITE" id="PS50106">
    <property type="entry name" value="PDZ"/>
    <property type="match status" value="1"/>
</dbReference>
<dbReference type="SUPFAM" id="SSF52540">
    <property type="entry name" value="P-loop containing nucleoside triphosphate hydrolases"/>
    <property type="match status" value="1"/>
</dbReference>
<feature type="region of interest" description="Disordered" evidence="4">
    <location>
        <begin position="361"/>
        <end position="381"/>
    </location>
</feature>
<dbReference type="InterPro" id="IPR008145">
    <property type="entry name" value="GK/Ca_channel_bsu"/>
</dbReference>